<gene>
    <name evidence="1" type="ORF">BJI69_12860</name>
</gene>
<name>A0A0G9HFE5_9GAMM</name>
<dbReference type="PATRIC" id="fig|1440763.5.peg.375"/>
<dbReference type="KEGG" id="lrz:BJI69_12860"/>
<protein>
    <submittedName>
        <fullName evidence="1">Uncharacterized protein</fullName>
    </submittedName>
</protein>
<dbReference type="Pfam" id="PF12710">
    <property type="entry name" value="HAD"/>
    <property type="match status" value="1"/>
</dbReference>
<reference evidence="2" key="1">
    <citation type="submission" date="2016-09" db="EMBL/GenBank/DDBJ databases">
        <authorList>
            <person name="Lysoe E."/>
        </authorList>
    </citation>
    <scope>NUCLEOTIDE SEQUENCE [LARGE SCALE GENOMIC DNA]</scope>
    <source>
        <strain evidence="2">LJ96T</strain>
    </source>
</reference>
<keyword evidence="2" id="KW-1185">Reference proteome</keyword>
<dbReference type="Gene3D" id="3.40.50.1000">
    <property type="entry name" value="HAD superfamily/HAD-like"/>
    <property type="match status" value="1"/>
</dbReference>
<evidence type="ECO:0000313" key="2">
    <source>
        <dbReference type="Proteomes" id="UP000182987"/>
    </source>
</evidence>
<dbReference type="InterPro" id="IPR023214">
    <property type="entry name" value="HAD_sf"/>
</dbReference>
<dbReference type="SUPFAM" id="SSF56784">
    <property type="entry name" value="HAD-like"/>
    <property type="match status" value="1"/>
</dbReference>
<evidence type="ECO:0000313" key="1">
    <source>
        <dbReference type="EMBL" id="APG04699.1"/>
    </source>
</evidence>
<dbReference type="RefSeq" id="WP_046966376.1">
    <property type="nucleotide sequence ID" value="NZ_CP017480.1"/>
</dbReference>
<dbReference type="Proteomes" id="UP000182987">
    <property type="component" value="Chromosome"/>
</dbReference>
<dbReference type="EMBL" id="CP017480">
    <property type="protein sequence ID" value="APG04699.1"/>
    <property type="molecule type" value="Genomic_DNA"/>
</dbReference>
<dbReference type="STRING" id="1440763.BJI69_12860"/>
<proteinExistence type="predicted"/>
<sequence>MLCYRWETRHSVAVLGLLLVLVTTGRAHSDTGDVLPSWNDGPTRTAVIDFVTAASKVGDAGYIAPEARVAVFDMDGTLMTEKPLPGAVLPLVADVKTAVARHPELKQQPGVAALLAGDLKGLQALGESGLAQIVAAAVDDRTADEVSVDMAREERAAPNPHFGQPYTKLAYRPMVELLRYLEANGFQTWICSGSPVAYTRGMSQEVFGIPPERVIGSSLQTRFGERDGKTVLTYTGKIEHVTDREGKPPVIHLAIGRRPVFVGGNVGGVGDVAMMRYAMDRGGPSFALLVNHDDAAREFAYAEKNGDSLAAATRYHFRVVSMKNDWKTVFDPSVNPRPSAP</sequence>
<dbReference type="AlphaFoldDB" id="A0A0G9HFE5"/>
<dbReference type="InterPro" id="IPR036412">
    <property type="entry name" value="HAD-like_sf"/>
</dbReference>
<accession>A0A0G9HFE5</accession>
<organism evidence="1 2">
    <name type="scientific">Luteibacter rhizovicinus DSM 16549</name>
    <dbReference type="NCBI Taxonomy" id="1440763"/>
    <lineage>
        <taxon>Bacteria</taxon>
        <taxon>Pseudomonadati</taxon>
        <taxon>Pseudomonadota</taxon>
        <taxon>Gammaproteobacteria</taxon>
        <taxon>Lysobacterales</taxon>
        <taxon>Rhodanobacteraceae</taxon>
        <taxon>Luteibacter</taxon>
    </lineage>
</organism>